<evidence type="ECO:0000256" key="1">
    <source>
        <dbReference type="ARBA" id="ARBA00009759"/>
    </source>
</evidence>
<evidence type="ECO:0000256" key="2">
    <source>
        <dbReference type="ARBA" id="ARBA00022723"/>
    </source>
</evidence>
<dbReference type="Gene3D" id="3.40.190.80">
    <property type="match status" value="1"/>
</dbReference>
<evidence type="ECO:0000256" key="4">
    <source>
        <dbReference type="ARBA" id="ARBA00022842"/>
    </source>
</evidence>
<dbReference type="PRINTS" id="PR00377">
    <property type="entry name" value="IMPHPHTASES"/>
</dbReference>
<proteinExistence type="inferred from homology"/>
<keyword evidence="6" id="KW-1185">Reference proteome</keyword>
<keyword evidence="2" id="KW-0479">Metal-binding</keyword>
<protein>
    <submittedName>
        <fullName evidence="5">Inositol monophosphatase</fullName>
    </submittedName>
</protein>
<keyword evidence="3" id="KW-0378">Hydrolase</keyword>
<keyword evidence="4" id="KW-0460">Magnesium</keyword>
<dbReference type="Pfam" id="PF00459">
    <property type="entry name" value="Inositol_P"/>
    <property type="match status" value="1"/>
</dbReference>
<organism evidence="5 6">
    <name type="scientific">Ancylobacter oerskovii</name>
    <dbReference type="NCBI Taxonomy" id="459519"/>
    <lineage>
        <taxon>Bacteria</taxon>
        <taxon>Pseudomonadati</taxon>
        <taxon>Pseudomonadota</taxon>
        <taxon>Alphaproteobacteria</taxon>
        <taxon>Hyphomicrobiales</taxon>
        <taxon>Xanthobacteraceae</taxon>
        <taxon>Ancylobacter</taxon>
    </lineage>
</organism>
<dbReference type="SUPFAM" id="SSF56655">
    <property type="entry name" value="Carbohydrate phosphatase"/>
    <property type="match status" value="1"/>
</dbReference>
<sequence>MNQPDPLAARLVVARGVLDEAGALALSYFARVASLAVETKTSGQDVVSVADREVEQLVRRRIGGAFPQDGFLGEEYGFTPAGSGYSWVLDPIDGTSCFLHGIRNWCLSLALMREGVTVAGFILDPNAGELFAAVAGQGATLNGAPIRVDARHDLRGGLVSVGANGRVPPRAVTGFIERLLAAGGMFVRHGSGALGLAHVACGRLAAYYEPHIHAWDCLAGLCLIREAGGWTNDFEAGDLIAGGPVIGCAPHVREEILALIAATRREMTA</sequence>
<dbReference type="PANTHER" id="PTHR20854">
    <property type="entry name" value="INOSITOL MONOPHOSPHATASE"/>
    <property type="match status" value="1"/>
</dbReference>
<reference evidence="6" key="1">
    <citation type="journal article" date="2019" name="Int. J. Syst. Evol. Microbiol.">
        <title>The Global Catalogue of Microorganisms (GCM) 10K type strain sequencing project: providing services to taxonomists for standard genome sequencing and annotation.</title>
        <authorList>
            <consortium name="The Broad Institute Genomics Platform"/>
            <consortium name="The Broad Institute Genome Sequencing Center for Infectious Disease"/>
            <person name="Wu L."/>
            <person name="Ma J."/>
        </authorList>
    </citation>
    <scope>NUCLEOTIDE SEQUENCE [LARGE SCALE GENOMIC DNA]</scope>
    <source>
        <strain evidence="6">CCM 7435</strain>
    </source>
</reference>
<dbReference type="Gene3D" id="3.30.540.10">
    <property type="entry name" value="Fructose-1,6-Bisphosphatase, subunit A, domain 1"/>
    <property type="match status" value="1"/>
</dbReference>
<dbReference type="InterPro" id="IPR020583">
    <property type="entry name" value="Inositol_monoP_metal-BS"/>
</dbReference>
<evidence type="ECO:0000313" key="5">
    <source>
        <dbReference type="EMBL" id="MFD2141344.1"/>
    </source>
</evidence>
<evidence type="ECO:0000256" key="3">
    <source>
        <dbReference type="ARBA" id="ARBA00022801"/>
    </source>
</evidence>
<comment type="similarity">
    <text evidence="1">Belongs to the inositol monophosphatase superfamily.</text>
</comment>
<name>A0ABW4YYS1_9HYPH</name>
<accession>A0ABW4YYS1</accession>
<dbReference type="RefSeq" id="WP_343207622.1">
    <property type="nucleotide sequence ID" value="NZ_JAHBGB010000002.1"/>
</dbReference>
<dbReference type="Proteomes" id="UP001597299">
    <property type="component" value="Unassembled WGS sequence"/>
</dbReference>
<evidence type="ECO:0000313" key="6">
    <source>
        <dbReference type="Proteomes" id="UP001597299"/>
    </source>
</evidence>
<dbReference type="EMBL" id="JBHUHD010000001">
    <property type="protein sequence ID" value="MFD2141344.1"/>
    <property type="molecule type" value="Genomic_DNA"/>
</dbReference>
<gene>
    <name evidence="5" type="ORF">ACFSNC_13090</name>
</gene>
<comment type="caution">
    <text evidence="5">The sequence shown here is derived from an EMBL/GenBank/DDBJ whole genome shotgun (WGS) entry which is preliminary data.</text>
</comment>
<dbReference type="PANTHER" id="PTHR20854:SF4">
    <property type="entry name" value="INOSITOL-1-MONOPHOSPHATASE-RELATED"/>
    <property type="match status" value="1"/>
</dbReference>
<dbReference type="PROSITE" id="PS00629">
    <property type="entry name" value="IMP_1"/>
    <property type="match status" value="1"/>
</dbReference>
<dbReference type="InterPro" id="IPR000760">
    <property type="entry name" value="Inositol_monophosphatase-like"/>
</dbReference>